<dbReference type="InterPro" id="IPR036396">
    <property type="entry name" value="Cyt_P450_sf"/>
</dbReference>
<evidence type="ECO:0000313" key="15">
    <source>
        <dbReference type="EMBL" id="KAK3710185.1"/>
    </source>
</evidence>
<dbReference type="FunFam" id="1.10.630.10:FF:000238">
    <property type="entry name" value="Cytochrome P450 2A6"/>
    <property type="match status" value="1"/>
</dbReference>
<evidence type="ECO:0000256" key="10">
    <source>
        <dbReference type="ARBA" id="ARBA00023004"/>
    </source>
</evidence>
<keyword evidence="8" id="KW-0492">Microsome</keyword>
<evidence type="ECO:0000256" key="9">
    <source>
        <dbReference type="ARBA" id="ARBA00023002"/>
    </source>
</evidence>
<dbReference type="AlphaFoldDB" id="A0AAE1CLM0"/>
<keyword evidence="16" id="KW-1185">Reference proteome</keyword>
<accession>A0AAE1CLM0</accession>
<dbReference type="InterPro" id="IPR002401">
    <property type="entry name" value="Cyt_P450_E_grp-I"/>
</dbReference>
<reference evidence="15" key="1">
    <citation type="journal article" date="2023" name="G3 (Bethesda)">
        <title>A reference genome for the long-term kleptoplast-retaining sea slug Elysia crispata morphotype clarki.</title>
        <authorList>
            <person name="Eastman K.E."/>
            <person name="Pendleton A.L."/>
            <person name="Shaikh M.A."/>
            <person name="Suttiyut T."/>
            <person name="Ogas R."/>
            <person name="Tomko P."/>
            <person name="Gavelis G."/>
            <person name="Widhalm J.R."/>
            <person name="Wisecaver J.H."/>
        </authorList>
    </citation>
    <scope>NUCLEOTIDE SEQUENCE</scope>
    <source>
        <strain evidence="15">ECLA1</strain>
    </source>
</reference>
<evidence type="ECO:0000256" key="3">
    <source>
        <dbReference type="ARBA" id="ARBA00004406"/>
    </source>
</evidence>
<gene>
    <name evidence="15" type="ORF">RRG08_014501</name>
</gene>
<keyword evidence="10 13" id="KW-0408">Iron</keyword>
<dbReference type="PRINTS" id="PR00463">
    <property type="entry name" value="EP450I"/>
</dbReference>
<dbReference type="InterPro" id="IPR017972">
    <property type="entry name" value="Cyt_P450_CS"/>
</dbReference>
<comment type="caution">
    <text evidence="15">The sequence shown here is derived from an EMBL/GenBank/DDBJ whole genome shotgun (WGS) entry which is preliminary data.</text>
</comment>
<dbReference type="GO" id="GO:0008395">
    <property type="term" value="F:steroid hydroxylase activity"/>
    <property type="evidence" value="ECO:0007669"/>
    <property type="project" value="TreeGrafter"/>
</dbReference>
<evidence type="ECO:0000256" key="6">
    <source>
        <dbReference type="ARBA" id="ARBA00022723"/>
    </source>
</evidence>
<evidence type="ECO:0000256" key="12">
    <source>
        <dbReference type="ARBA" id="ARBA00023136"/>
    </source>
</evidence>
<dbReference type="PRINTS" id="PR00385">
    <property type="entry name" value="P450"/>
</dbReference>
<comment type="similarity">
    <text evidence="4 14">Belongs to the cytochrome P450 family.</text>
</comment>
<keyword evidence="5 13" id="KW-0349">Heme</keyword>
<sequence length="405" mass="45712">MLVGWVVEEHNEAKQNIGKEVVGIVFANGGMWKEQRSLSIAILKSFGMGKSSLAHKISEEVNVYLDTLAALDGKPEDVRSLTGTSVSNVICSIVIGKRFEYEDPLFKSFVDSFSRQIAAFDNAWPVVVWPWLRFIPGNFLGTKTMNNCVQIIRKEFGDKFIELALKEDGEDAAPTFITSYLKEMEKAQKEGKDTTLSMEQLRVNIQQLVVAGTDTTSNTIMWFMVYLLHYPHVQNKVYQEICSVTGPDREPDIQDKVKLPYTNAVIMETQRLASILPQSVPHYCKAETIIQGYTIPAGTTVLPSLDSVLMDEETWEEPLKFRPERFLHEGRVVKPDAFIPFSTGPRICMAEALANMELFLYTTSLVKRFELLPCTTGQLPSRHPEDGMVSSPLPFKLRFLERSTP</sequence>
<evidence type="ECO:0000256" key="14">
    <source>
        <dbReference type="RuleBase" id="RU000461"/>
    </source>
</evidence>
<keyword evidence="6 13" id="KW-0479">Metal-binding</keyword>
<dbReference type="PANTHER" id="PTHR24300:SF403">
    <property type="entry name" value="CYTOCHROME P450 306A1"/>
    <property type="match status" value="1"/>
</dbReference>
<evidence type="ECO:0000256" key="11">
    <source>
        <dbReference type="ARBA" id="ARBA00023033"/>
    </source>
</evidence>
<evidence type="ECO:0008006" key="17">
    <source>
        <dbReference type="Google" id="ProtNLM"/>
    </source>
</evidence>
<proteinExistence type="inferred from homology"/>
<evidence type="ECO:0000256" key="8">
    <source>
        <dbReference type="ARBA" id="ARBA00022848"/>
    </source>
</evidence>
<feature type="binding site" description="axial binding residue" evidence="13">
    <location>
        <position position="348"/>
    </location>
    <ligand>
        <name>heme</name>
        <dbReference type="ChEBI" id="CHEBI:30413"/>
    </ligand>
    <ligandPart>
        <name>Fe</name>
        <dbReference type="ChEBI" id="CHEBI:18248"/>
    </ligandPart>
</feature>
<dbReference type="InterPro" id="IPR050182">
    <property type="entry name" value="Cytochrome_P450_fam2"/>
</dbReference>
<keyword evidence="12" id="KW-0472">Membrane</keyword>
<keyword evidence="9 14" id="KW-0560">Oxidoreductase</keyword>
<evidence type="ECO:0000256" key="13">
    <source>
        <dbReference type="PIRSR" id="PIRSR602401-1"/>
    </source>
</evidence>
<name>A0AAE1CLM0_9GAST</name>
<dbReference type="InterPro" id="IPR001128">
    <property type="entry name" value="Cyt_P450"/>
</dbReference>
<comment type="cofactor">
    <cofactor evidence="1 13">
        <name>heme</name>
        <dbReference type="ChEBI" id="CHEBI:30413"/>
    </cofactor>
</comment>
<dbReference type="EMBL" id="JAWDGP010007642">
    <property type="protein sequence ID" value="KAK3710185.1"/>
    <property type="molecule type" value="Genomic_DNA"/>
</dbReference>
<evidence type="ECO:0000256" key="1">
    <source>
        <dbReference type="ARBA" id="ARBA00001971"/>
    </source>
</evidence>
<evidence type="ECO:0000256" key="4">
    <source>
        <dbReference type="ARBA" id="ARBA00010617"/>
    </source>
</evidence>
<evidence type="ECO:0000256" key="5">
    <source>
        <dbReference type="ARBA" id="ARBA00022617"/>
    </source>
</evidence>
<protein>
    <recommendedName>
        <fullName evidence="17">Cytochrome P450</fullName>
    </recommendedName>
</protein>
<dbReference type="GO" id="GO:0020037">
    <property type="term" value="F:heme binding"/>
    <property type="evidence" value="ECO:0007669"/>
    <property type="project" value="InterPro"/>
</dbReference>
<dbReference type="GO" id="GO:0006082">
    <property type="term" value="P:organic acid metabolic process"/>
    <property type="evidence" value="ECO:0007669"/>
    <property type="project" value="TreeGrafter"/>
</dbReference>
<dbReference type="PANTHER" id="PTHR24300">
    <property type="entry name" value="CYTOCHROME P450 508A4-RELATED"/>
    <property type="match status" value="1"/>
</dbReference>
<organism evidence="15 16">
    <name type="scientific">Elysia crispata</name>
    <name type="common">lettuce slug</name>
    <dbReference type="NCBI Taxonomy" id="231223"/>
    <lineage>
        <taxon>Eukaryota</taxon>
        <taxon>Metazoa</taxon>
        <taxon>Spiralia</taxon>
        <taxon>Lophotrochozoa</taxon>
        <taxon>Mollusca</taxon>
        <taxon>Gastropoda</taxon>
        <taxon>Heterobranchia</taxon>
        <taxon>Euthyneura</taxon>
        <taxon>Panpulmonata</taxon>
        <taxon>Sacoglossa</taxon>
        <taxon>Placobranchoidea</taxon>
        <taxon>Plakobranchidae</taxon>
        <taxon>Elysia</taxon>
    </lineage>
</organism>
<comment type="subcellular location">
    <subcellularLocation>
        <location evidence="3">Endoplasmic reticulum membrane</location>
        <topology evidence="3">Peripheral membrane protein</topology>
    </subcellularLocation>
    <subcellularLocation>
        <location evidence="2">Microsome membrane</location>
        <topology evidence="2">Peripheral membrane protein</topology>
    </subcellularLocation>
</comment>
<dbReference type="PROSITE" id="PS00086">
    <property type="entry name" value="CYTOCHROME_P450"/>
    <property type="match status" value="1"/>
</dbReference>
<dbReference type="SUPFAM" id="SSF48264">
    <property type="entry name" value="Cytochrome P450"/>
    <property type="match status" value="1"/>
</dbReference>
<dbReference type="GO" id="GO:0006805">
    <property type="term" value="P:xenobiotic metabolic process"/>
    <property type="evidence" value="ECO:0007669"/>
    <property type="project" value="TreeGrafter"/>
</dbReference>
<dbReference type="Pfam" id="PF00067">
    <property type="entry name" value="p450"/>
    <property type="match status" value="1"/>
</dbReference>
<dbReference type="GO" id="GO:0005789">
    <property type="term" value="C:endoplasmic reticulum membrane"/>
    <property type="evidence" value="ECO:0007669"/>
    <property type="project" value="UniProtKB-SubCell"/>
</dbReference>
<evidence type="ECO:0000256" key="2">
    <source>
        <dbReference type="ARBA" id="ARBA00004174"/>
    </source>
</evidence>
<dbReference type="GO" id="GO:0005506">
    <property type="term" value="F:iron ion binding"/>
    <property type="evidence" value="ECO:0007669"/>
    <property type="project" value="InterPro"/>
</dbReference>
<evidence type="ECO:0000313" key="16">
    <source>
        <dbReference type="Proteomes" id="UP001283361"/>
    </source>
</evidence>
<dbReference type="Gene3D" id="1.10.630.10">
    <property type="entry name" value="Cytochrome P450"/>
    <property type="match status" value="1"/>
</dbReference>
<keyword evidence="11 14" id="KW-0503">Monooxygenase</keyword>
<evidence type="ECO:0000256" key="7">
    <source>
        <dbReference type="ARBA" id="ARBA00022824"/>
    </source>
</evidence>
<keyword evidence="7" id="KW-0256">Endoplasmic reticulum</keyword>
<dbReference type="Proteomes" id="UP001283361">
    <property type="component" value="Unassembled WGS sequence"/>
</dbReference>
<dbReference type="GO" id="GO:0016712">
    <property type="term" value="F:oxidoreductase activity, acting on paired donors, with incorporation or reduction of molecular oxygen, reduced flavin or flavoprotein as one donor, and incorporation of one atom of oxygen"/>
    <property type="evidence" value="ECO:0007669"/>
    <property type="project" value="TreeGrafter"/>
</dbReference>